<feature type="compositionally biased region" description="Basic and acidic residues" evidence="1">
    <location>
        <begin position="10"/>
        <end position="23"/>
    </location>
</feature>
<keyword evidence="3" id="KW-1185">Reference proteome</keyword>
<comment type="caution">
    <text evidence="2">The sequence shown here is derived from an EMBL/GenBank/DDBJ whole genome shotgun (WGS) entry which is preliminary data.</text>
</comment>
<organism evidence="2 3">
    <name type="scientific">Streptomyces iakyrus</name>
    <dbReference type="NCBI Taxonomy" id="68219"/>
    <lineage>
        <taxon>Bacteria</taxon>
        <taxon>Bacillati</taxon>
        <taxon>Actinomycetota</taxon>
        <taxon>Actinomycetes</taxon>
        <taxon>Kitasatosporales</taxon>
        <taxon>Streptomycetaceae</taxon>
        <taxon>Streptomyces</taxon>
    </lineage>
</organism>
<reference evidence="2 3" key="1">
    <citation type="submission" date="2024-10" db="EMBL/GenBank/DDBJ databases">
        <title>The Natural Products Discovery Center: Release of the First 8490 Sequenced Strains for Exploring Actinobacteria Biosynthetic Diversity.</title>
        <authorList>
            <person name="Kalkreuter E."/>
            <person name="Kautsar S.A."/>
            <person name="Yang D."/>
            <person name="Bader C.D."/>
            <person name="Teijaro C.N."/>
            <person name="Fluegel L."/>
            <person name="Davis C.M."/>
            <person name="Simpson J.R."/>
            <person name="Lauterbach L."/>
            <person name="Steele A.D."/>
            <person name="Gui C."/>
            <person name="Meng S."/>
            <person name="Li G."/>
            <person name="Viehrig K."/>
            <person name="Ye F."/>
            <person name="Su P."/>
            <person name="Kiefer A.F."/>
            <person name="Nichols A."/>
            <person name="Cepeda A.J."/>
            <person name="Yan W."/>
            <person name="Fan B."/>
            <person name="Jiang Y."/>
            <person name="Adhikari A."/>
            <person name="Zheng C.-J."/>
            <person name="Schuster L."/>
            <person name="Cowan T.M."/>
            <person name="Smanski M.J."/>
            <person name="Chevrette M.G."/>
            <person name="De Carvalho L.P.S."/>
            <person name="Shen B."/>
        </authorList>
    </citation>
    <scope>NUCLEOTIDE SEQUENCE [LARGE SCALE GENOMIC DNA]</scope>
    <source>
        <strain evidence="2 3">NPDC089932</strain>
    </source>
</reference>
<accession>A0ABW8FFX0</accession>
<protein>
    <submittedName>
        <fullName evidence="2">Uncharacterized protein</fullName>
    </submittedName>
</protein>
<evidence type="ECO:0000313" key="3">
    <source>
        <dbReference type="Proteomes" id="UP001617511"/>
    </source>
</evidence>
<evidence type="ECO:0000256" key="1">
    <source>
        <dbReference type="SAM" id="MobiDB-lite"/>
    </source>
</evidence>
<gene>
    <name evidence="2" type="ORF">ACIP2Z_18360</name>
</gene>
<sequence>MRNQRQGKGPRRERFPHPEHHPDPLPQPLHDVTLIGSTGDHDPPIDQAPAPGGLALALALALA</sequence>
<dbReference type="RefSeq" id="WP_402072819.1">
    <property type="nucleotide sequence ID" value="NZ_JBIVGG010000007.1"/>
</dbReference>
<name>A0ABW8FFX0_9ACTN</name>
<proteinExistence type="predicted"/>
<dbReference type="Proteomes" id="UP001617511">
    <property type="component" value="Unassembled WGS sequence"/>
</dbReference>
<feature type="region of interest" description="Disordered" evidence="1">
    <location>
        <begin position="1"/>
        <end position="51"/>
    </location>
</feature>
<evidence type="ECO:0000313" key="2">
    <source>
        <dbReference type="EMBL" id="MFJ4080918.1"/>
    </source>
</evidence>
<dbReference type="EMBL" id="JBIVGG010000007">
    <property type="protein sequence ID" value="MFJ4080918.1"/>
    <property type="molecule type" value="Genomic_DNA"/>
</dbReference>